<feature type="domain" description="DDE Tnp4" evidence="8">
    <location>
        <begin position="19"/>
        <end position="169"/>
    </location>
</feature>
<accession>A0A1A8VH09</accession>
<evidence type="ECO:0000256" key="2">
    <source>
        <dbReference type="ARBA" id="ARBA00004123"/>
    </source>
</evidence>
<evidence type="ECO:0000256" key="7">
    <source>
        <dbReference type="ARBA" id="ARBA00023242"/>
    </source>
</evidence>
<dbReference type="InterPro" id="IPR045249">
    <property type="entry name" value="HARBI1-like"/>
</dbReference>
<protein>
    <recommendedName>
        <fullName evidence="8">DDE Tnp4 domain-containing protein</fullName>
    </recommendedName>
</protein>
<gene>
    <name evidence="9" type="primary">BX088696.1</name>
</gene>
<keyword evidence="5" id="KW-0479">Metal-binding</keyword>
<reference evidence="9" key="1">
    <citation type="submission" date="2016-05" db="EMBL/GenBank/DDBJ databases">
        <authorList>
            <person name="Lavstsen T."/>
            <person name="Jespersen J.S."/>
        </authorList>
    </citation>
    <scope>NUCLEOTIDE SEQUENCE</scope>
    <source>
        <tissue evidence="9">Brain</tissue>
    </source>
</reference>
<dbReference type="InterPro" id="IPR027806">
    <property type="entry name" value="HARBI1_dom"/>
</dbReference>
<name>A0A1A8VH09_NOTFU</name>
<comment type="similarity">
    <text evidence="3">Belongs to the HARBI1 family.</text>
</comment>
<dbReference type="EMBL" id="HAEJ01018699">
    <property type="protein sequence ID" value="SBS59156.1"/>
    <property type="molecule type" value="Transcribed_RNA"/>
</dbReference>
<dbReference type="GO" id="GO:0046872">
    <property type="term" value="F:metal ion binding"/>
    <property type="evidence" value="ECO:0007669"/>
    <property type="project" value="UniProtKB-KW"/>
</dbReference>
<proteinExistence type="inferred from homology"/>
<comment type="cofactor">
    <cofactor evidence="1">
        <name>a divalent metal cation</name>
        <dbReference type="ChEBI" id="CHEBI:60240"/>
    </cofactor>
</comment>
<keyword evidence="4" id="KW-0540">Nuclease</keyword>
<comment type="subcellular location">
    <subcellularLocation>
        <location evidence="2">Nucleus</location>
    </subcellularLocation>
</comment>
<evidence type="ECO:0000256" key="5">
    <source>
        <dbReference type="ARBA" id="ARBA00022723"/>
    </source>
</evidence>
<evidence type="ECO:0000256" key="3">
    <source>
        <dbReference type="ARBA" id="ARBA00006958"/>
    </source>
</evidence>
<keyword evidence="6" id="KW-0378">Hydrolase</keyword>
<dbReference type="GO" id="GO:0016787">
    <property type="term" value="F:hydrolase activity"/>
    <property type="evidence" value="ECO:0007669"/>
    <property type="project" value="UniProtKB-KW"/>
</dbReference>
<sequence>GQPLQQIFGVFGNCVGSLNGKHVTIKAPPNARSDYFNNKGTHSIVLMATCDAQYQFMMVDVESVFGSTLLNNKLNLPPPEFLPGTRTEALRMLVADAAFPLHINIMRPFPGHNLEKDKLIFNYRLSRARRVIKNSFGILAARWRILGRAIEFRPDKAVKVVKACVVLHNYLAYCDNANTPESRYIPPTCSHRLGRSGAPWRLAENGGR</sequence>
<feature type="non-terminal residue" evidence="9">
    <location>
        <position position="1"/>
    </location>
</feature>
<dbReference type="PANTHER" id="PTHR22930:SF269">
    <property type="entry name" value="NUCLEASE HARBI1-LIKE PROTEIN"/>
    <property type="match status" value="1"/>
</dbReference>
<dbReference type="GO" id="GO:0004518">
    <property type="term" value="F:nuclease activity"/>
    <property type="evidence" value="ECO:0007669"/>
    <property type="project" value="UniProtKB-KW"/>
</dbReference>
<dbReference type="Pfam" id="PF13359">
    <property type="entry name" value="DDE_Tnp_4"/>
    <property type="match status" value="1"/>
</dbReference>
<evidence type="ECO:0000256" key="6">
    <source>
        <dbReference type="ARBA" id="ARBA00022801"/>
    </source>
</evidence>
<keyword evidence="7" id="KW-0539">Nucleus</keyword>
<dbReference type="AlphaFoldDB" id="A0A1A8VH09"/>
<evidence type="ECO:0000256" key="1">
    <source>
        <dbReference type="ARBA" id="ARBA00001968"/>
    </source>
</evidence>
<evidence type="ECO:0000313" key="9">
    <source>
        <dbReference type="EMBL" id="SBS59156.1"/>
    </source>
</evidence>
<evidence type="ECO:0000256" key="4">
    <source>
        <dbReference type="ARBA" id="ARBA00022722"/>
    </source>
</evidence>
<organism evidence="9">
    <name type="scientific">Nothobranchius furzeri</name>
    <name type="common">Turquoise killifish</name>
    <dbReference type="NCBI Taxonomy" id="105023"/>
    <lineage>
        <taxon>Eukaryota</taxon>
        <taxon>Metazoa</taxon>
        <taxon>Chordata</taxon>
        <taxon>Craniata</taxon>
        <taxon>Vertebrata</taxon>
        <taxon>Euteleostomi</taxon>
        <taxon>Actinopterygii</taxon>
        <taxon>Neopterygii</taxon>
        <taxon>Teleostei</taxon>
        <taxon>Neoteleostei</taxon>
        <taxon>Acanthomorphata</taxon>
        <taxon>Ovalentaria</taxon>
        <taxon>Atherinomorphae</taxon>
        <taxon>Cyprinodontiformes</taxon>
        <taxon>Nothobranchiidae</taxon>
        <taxon>Nothobranchius</taxon>
    </lineage>
</organism>
<dbReference type="GO" id="GO:0005634">
    <property type="term" value="C:nucleus"/>
    <property type="evidence" value="ECO:0007669"/>
    <property type="project" value="UniProtKB-SubCell"/>
</dbReference>
<evidence type="ECO:0000259" key="8">
    <source>
        <dbReference type="Pfam" id="PF13359"/>
    </source>
</evidence>
<reference evidence="9" key="2">
    <citation type="submission" date="2016-06" db="EMBL/GenBank/DDBJ databases">
        <title>The genome of a short-lived fish provides insights into sex chromosome evolution and the genetic control of aging.</title>
        <authorList>
            <person name="Reichwald K."/>
            <person name="Felder M."/>
            <person name="Petzold A."/>
            <person name="Koch P."/>
            <person name="Groth M."/>
            <person name="Platzer M."/>
        </authorList>
    </citation>
    <scope>NUCLEOTIDE SEQUENCE</scope>
    <source>
        <tissue evidence="9">Brain</tissue>
    </source>
</reference>
<dbReference type="PANTHER" id="PTHR22930">
    <property type="match status" value="1"/>
</dbReference>